<dbReference type="Proteomes" id="UP000242180">
    <property type="component" value="Unassembled WGS sequence"/>
</dbReference>
<dbReference type="GO" id="GO:0005085">
    <property type="term" value="F:guanyl-nucleotide exchange factor activity"/>
    <property type="evidence" value="ECO:0007669"/>
    <property type="project" value="UniProtKB-KW"/>
</dbReference>
<feature type="compositionally biased region" description="Polar residues" evidence="3">
    <location>
        <begin position="220"/>
        <end position="231"/>
    </location>
</feature>
<accession>A0A1X2H152</accession>
<feature type="compositionally biased region" description="Acidic residues" evidence="3">
    <location>
        <begin position="648"/>
        <end position="664"/>
    </location>
</feature>
<dbReference type="InterPro" id="IPR023578">
    <property type="entry name" value="Ras_GEF_dom_sf"/>
</dbReference>
<feature type="domain" description="Ras-GEF" evidence="4">
    <location>
        <begin position="602"/>
        <end position="851"/>
    </location>
</feature>
<dbReference type="GO" id="GO:0005886">
    <property type="term" value="C:plasma membrane"/>
    <property type="evidence" value="ECO:0007669"/>
    <property type="project" value="TreeGrafter"/>
</dbReference>
<dbReference type="PANTHER" id="PTHR23113">
    <property type="entry name" value="GUANINE NUCLEOTIDE EXCHANGE FACTOR"/>
    <property type="match status" value="1"/>
</dbReference>
<dbReference type="Gene3D" id="1.20.870.10">
    <property type="entry name" value="Son of sevenless (SoS) protein Chain: S domain 1"/>
    <property type="match status" value="1"/>
</dbReference>
<reference evidence="6 7" key="1">
    <citation type="submission" date="2016-07" db="EMBL/GenBank/DDBJ databases">
        <title>Pervasive Adenine N6-methylation of Active Genes in Fungi.</title>
        <authorList>
            <consortium name="DOE Joint Genome Institute"/>
            <person name="Mondo S.J."/>
            <person name="Dannebaum R.O."/>
            <person name="Kuo R.C."/>
            <person name="Labutti K."/>
            <person name="Haridas S."/>
            <person name="Kuo A."/>
            <person name="Salamov A."/>
            <person name="Ahrendt S.R."/>
            <person name="Lipzen A."/>
            <person name="Sullivan W."/>
            <person name="Andreopoulos W.B."/>
            <person name="Clum A."/>
            <person name="Lindquist E."/>
            <person name="Daum C."/>
            <person name="Ramamoorthy G.K."/>
            <person name="Gryganskyi A."/>
            <person name="Culley D."/>
            <person name="Magnuson J.K."/>
            <person name="James T.Y."/>
            <person name="O'Malley M.A."/>
            <person name="Stajich J.E."/>
            <person name="Spatafora J.W."/>
            <person name="Visel A."/>
            <person name="Grigoriev I.V."/>
        </authorList>
    </citation>
    <scope>NUCLEOTIDE SEQUENCE [LARGE SCALE GENOMIC DNA]</scope>
    <source>
        <strain evidence="6 7">NRRL 2496</strain>
    </source>
</reference>
<dbReference type="SUPFAM" id="SSF48366">
    <property type="entry name" value="Ras GEF"/>
    <property type="match status" value="1"/>
</dbReference>
<dbReference type="CDD" id="cd06224">
    <property type="entry name" value="REM"/>
    <property type="match status" value="1"/>
</dbReference>
<dbReference type="AlphaFoldDB" id="A0A1X2H152"/>
<name>A0A1X2H152_SYNRA</name>
<evidence type="ECO:0000313" key="6">
    <source>
        <dbReference type="EMBL" id="ORY91079.1"/>
    </source>
</evidence>
<evidence type="ECO:0000259" key="5">
    <source>
        <dbReference type="PROSITE" id="PS50212"/>
    </source>
</evidence>
<evidence type="ECO:0000259" key="4">
    <source>
        <dbReference type="PROSITE" id="PS50009"/>
    </source>
</evidence>
<sequence length="867" mass="96680">MEMVSPENLVLEKLQHVDLASVFCGLNYNSHRGLAHCEDFISALSTIITLLPQTILGTTLSSTRSSVDRPLSDASSKFAASVNNAITTNSLAKLPGRSKSSKRHSSSARVVASSLTAATPSASDGDPLSALLTTVQQEANAILEHLRYLKSCLADDETSEKVRKYLLAKSENMSVFEIIRKAILLHAHQLLDAMDVVAKNARKTKNRGSRQDDLYGTGNGNNSTARQASPQRSTSYVTSSVSSSLHSSTVRYRSNSNKPRPWSQPCVTDDYGMVWDDASSASVSSESKLNRTGTNAREVMKSLLAIRFVRRRSSTRSDSSAAPESESKLVSPTSPFSSSWAATSGTLRRLSKRKKKPTSLFALDQQGRPILSAPSSSDDEEPYLQHITQPFLCSFSNAKLLEDANVVRVYENGEVVMVFDTSNKSQLSSARLIASTVDKLLSELTSTSAAMQDPEFADVFLLTHHFFIDDMLLFQRLVEKYHLSALREQSRILQAILRWVDIQYADFIKNDNALLHKLYRFLERLPGQDETKRALYKAMDPQVRGKRRHADRLLSEKVCIEDISPLPFWSTSSLTTSSLSTTTSDLFLASSAAEPSALSVLCPHDIARCLTLADFDLFRSITAYEYLHGRWRTRRLSDYDKSISSNVEDSDDNEGDEDDDDVNEDGIGALTNRANMLTHWIAHEFHLVKSSKQKRVLLRKLITVAKLCTEWNNFHTAMVIISSLQTAPRLLEDVSLPSREAAALAELEALLDVTNNMGTYRQALAAVVTMPVLPFFPLVLKDFTFLLDGNPTEHQPGLINFEKFRSLKYAVDTVLNYRTADYWFASSDSSWRRHGHQENVMEMLDGRMRSLGSCYTSNHHCDLRHGK</sequence>
<dbReference type="InParanoid" id="A0A1X2H152"/>
<dbReference type="GO" id="GO:0007265">
    <property type="term" value="P:Ras protein signal transduction"/>
    <property type="evidence" value="ECO:0007669"/>
    <property type="project" value="TreeGrafter"/>
</dbReference>
<protein>
    <submittedName>
        <fullName evidence="6">Ras guanine nucleotide exchange factor domain-containing protein</fullName>
    </submittedName>
</protein>
<dbReference type="SMART" id="SM00147">
    <property type="entry name" value="RasGEF"/>
    <property type="match status" value="1"/>
</dbReference>
<dbReference type="InterPro" id="IPR036964">
    <property type="entry name" value="RASGEF_cat_dom_sf"/>
</dbReference>
<dbReference type="InterPro" id="IPR001895">
    <property type="entry name" value="RASGEF_cat_dom"/>
</dbReference>
<organism evidence="6 7">
    <name type="scientific">Syncephalastrum racemosum</name>
    <name type="common">Filamentous fungus</name>
    <dbReference type="NCBI Taxonomy" id="13706"/>
    <lineage>
        <taxon>Eukaryota</taxon>
        <taxon>Fungi</taxon>
        <taxon>Fungi incertae sedis</taxon>
        <taxon>Mucoromycota</taxon>
        <taxon>Mucoromycotina</taxon>
        <taxon>Mucoromycetes</taxon>
        <taxon>Mucorales</taxon>
        <taxon>Syncephalastraceae</taxon>
        <taxon>Syncephalastrum</taxon>
    </lineage>
</organism>
<keyword evidence="7" id="KW-1185">Reference proteome</keyword>
<evidence type="ECO:0000313" key="7">
    <source>
        <dbReference type="Proteomes" id="UP000242180"/>
    </source>
</evidence>
<dbReference type="InterPro" id="IPR008937">
    <property type="entry name" value="Ras-like_GEF"/>
</dbReference>
<proteinExistence type="predicted"/>
<dbReference type="PROSITE" id="PS50009">
    <property type="entry name" value="RASGEF_CAT"/>
    <property type="match status" value="1"/>
</dbReference>
<feature type="region of interest" description="Disordered" evidence="3">
    <location>
        <begin position="643"/>
        <end position="665"/>
    </location>
</feature>
<dbReference type="STRING" id="13706.A0A1X2H152"/>
<feature type="compositionally biased region" description="Low complexity" evidence="3">
    <location>
        <begin position="232"/>
        <end position="242"/>
    </location>
</feature>
<keyword evidence="1 2" id="KW-0344">Guanine-nucleotide releasing factor</keyword>
<dbReference type="Pfam" id="PF00617">
    <property type="entry name" value="RasGEF"/>
    <property type="match status" value="1"/>
</dbReference>
<feature type="region of interest" description="Disordered" evidence="3">
    <location>
        <begin position="202"/>
        <end position="242"/>
    </location>
</feature>
<dbReference type="Gene3D" id="1.10.840.10">
    <property type="entry name" value="Ras guanine-nucleotide exchange factors catalytic domain"/>
    <property type="match status" value="1"/>
</dbReference>
<dbReference type="PROSITE" id="PS50212">
    <property type="entry name" value="RASGEF_NTER"/>
    <property type="match status" value="1"/>
</dbReference>
<comment type="caution">
    <text evidence="6">The sequence shown here is derived from an EMBL/GenBank/DDBJ whole genome shotgun (WGS) entry which is preliminary data.</text>
</comment>
<feature type="compositionally biased region" description="Polar residues" evidence="3">
    <location>
        <begin position="328"/>
        <end position="340"/>
    </location>
</feature>
<feature type="domain" description="N-terminal Ras-GEF" evidence="5">
    <location>
        <begin position="428"/>
        <end position="547"/>
    </location>
</feature>
<dbReference type="Pfam" id="PF00618">
    <property type="entry name" value="RasGEF_N"/>
    <property type="match status" value="1"/>
</dbReference>
<dbReference type="EMBL" id="MCGN01000011">
    <property type="protein sequence ID" value="ORY91079.1"/>
    <property type="molecule type" value="Genomic_DNA"/>
</dbReference>
<evidence type="ECO:0000256" key="3">
    <source>
        <dbReference type="SAM" id="MobiDB-lite"/>
    </source>
</evidence>
<gene>
    <name evidence="6" type="ORF">BCR43DRAFT_566659</name>
</gene>
<feature type="region of interest" description="Disordered" evidence="3">
    <location>
        <begin position="314"/>
        <end position="340"/>
    </location>
</feature>
<dbReference type="OrthoDB" id="546434at2759"/>
<evidence type="ECO:0000256" key="2">
    <source>
        <dbReference type="PROSITE-ProRule" id="PRU00168"/>
    </source>
</evidence>
<dbReference type="InterPro" id="IPR000651">
    <property type="entry name" value="Ras-like_Gua-exchang_fac_N"/>
</dbReference>
<dbReference type="PANTHER" id="PTHR23113:SF363">
    <property type="entry name" value="PROTEIN SON OF SEVENLESS"/>
    <property type="match status" value="1"/>
</dbReference>
<evidence type="ECO:0000256" key="1">
    <source>
        <dbReference type="ARBA" id="ARBA00022658"/>
    </source>
</evidence>